<dbReference type="SMART" id="SM00855">
    <property type="entry name" value="PGAM"/>
    <property type="match status" value="1"/>
</dbReference>
<comment type="caution">
    <text evidence="2">The sequence shown here is derived from an EMBL/GenBank/DDBJ whole genome shotgun (WGS) entry which is preliminary data.</text>
</comment>
<organism evidence="2 3">
    <name type="scientific">Stieleria varia</name>
    <dbReference type="NCBI Taxonomy" id="2528005"/>
    <lineage>
        <taxon>Bacteria</taxon>
        <taxon>Pseudomonadati</taxon>
        <taxon>Planctomycetota</taxon>
        <taxon>Planctomycetia</taxon>
        <taxon>Pirellulales</taxon>
        <taxon>Pirellulaceae</taxon>
        <taxon>Stieleria</taxon>
    </lineage>
</organism>
<dbReference type="PANTHER" id="PTHR47623:SF1">
    <property type="entry name" value="OS09G0287300 PROTEIN"/>
    <property type="match status" value="1"/>
</dbReference>
<protein>
    <submittedName>
        <fullName evidence="2">Phosphohistidine phosphatase</fullName>
    </submittedName>
</protein>
<evidence type="ECO:0000256" key="1">
    <source>
        <dbReference type="PIRSR" id="PIRSR613078-2"/>
    </source>
</evidence>
<proteinExistence type="predicted"/>
<dbReference type="RefSeq" id="WP_146519991.1">
    <property type="nucleotide sequence ID" value="NZ_CP151726.1"/>
</dbReference>
<sequence>MTDEQPSQDRPLQLIVMRHAKSDWGDHKLSDHERPLNARGNRDAPAMAGWMATNGLFPDVILSSSSTRTQQTVAALLECWSSKLNTAPTVSFTDALYLAIPEQIAATIRSDHCGARSLMIVAHNPGMSSIVSQLSGQSIEMPTAAVAVFDWPSQDGPGEWSRFSLNRQLSLTYLMRPKALGHASKDET</sequence>
<name>A0A5C6B000_9BACT</name>
<dbReference type="InterPro" id="IPR013078">
    <property type="entry name" value="His_Pase_superF_clade-1"/>
</dbReference>
<keyword evidence="3" id="KW-1185">Reference proteome</keyword>
<dbReference type="Gene3D" id="3.40.50.1240">
    <property type="entry name" value="Phosphoglycerate mutase-like"/>
    <property type="match status" value="1"/>
</dbReference>
<dbReference type="CDD" id="cd07067">
    <property type="entry name" value="HP_PGM_like"/>
    <property type="match status" value="1"/>
</dbReference>
<feature type="binding site" evidence="1">
    <location>
        <position position="68"/>
    </location>
    <ligand>
        <name>substrate</name>
    </ligand>
</feature>
<dbReference type="EMBL" id="SJPN01000003">
    <property type="protein sequence ID" value="TWU04596.1"/>
    <property type="molecule type" value="Genomic_DNA"/>
</dbReference>
<gene>
    <name evidence="2" type="ORF">Pla52n_26380</name>
</gene>
<dbReference type="OrthoDB" id="9781415at2"/>
<accession>A0A5C6B000</accession>
<dbReference type="SUPFAM" id="SSF53254">
    <property type="entry name" value="Phosphoglycerate mutase-like"/>
    <property type="match status" value="1"/>
</dbReference>
<evidence type="ECO:0000313" key="2">
    <source>
        <dbReference type="EMBL" id="TWU04596.1"/>
    </source>
</evidence>
<dbReference type="InterPro" id="IPR029033">
    <property type="entry name" value="His_PPase_superfam"/>
</dbReference>
<reference evidence="2 3" key="1">
    <citation type="submission" date="2019-02" db="EMBL/GenBank/DDBJ databases">
        <title>Deep-cultivation of Planctomycetes and their phenomic and genomic characterization uncovers novel biology.</title>
        <authorList>
            <person name="Wiegand S."/>
            <person name="Jogler M."/>
            <person name="Boedeker C."/>
            <person name="Pinto D."/>
            <person name="Vollmers J."/>
            <person name="Rivas-Marin E."/>
            <person name="Kohn T."/>
            <person name="Peeters S.H."/>
            <person name="Heuer A."/>
            <person name="Rast P."/>
            <person name="Oberbeckmann S."/>
            <person name="Bunk B."/>
            <person name="Jeske O."/>
            <person name="Meyerdierks A."/>
            <person name="Storesund J.E."/>
            <person name="Kallscheuer N."/>
            <person name="Luecker S."/>
            <person name="Lage O.M."/>
            <person name="Pohl T."/>
            <person name="Merkel B.J."/>
            <person name="Hornburger P."/>
            <person name="Mueller R.-W."/>
            <person name="Bruemmer F."/>
            <person name="Labrenz M."/>
            <person name="Spormann A.M."/>
            <person name="Op Den Camp H."/>
            <person name="Overmann J."/>
            <person name="Amann R."/>
            <person name="Jetten M.S.M."/>
            <person name="Mascher T."/>
            <person name="Medema M.H."/>
            <person name="Devos D.P."/>
            <person name="Kaster A.-K."/>
            <person name="Ovreas L."/>
            <person name="Rohde M."/>
            <person name="Galperin M.Y."/>
            <person name="Jogler C."/>
        </authorList>
    </citation>
    <scope>NUCLEOTIDE SEQUENCE [LARGE SCALE GENOMIC DNA]</scope>
    <source>
        <strain evidence="2 3">Pla52n</strain>
    </source>
</reference>
<evidence type="ECO:0000313" key="3">
    <source>
        <dbReference type="Proteomes" id="UP000320176"/>
    </source>
</evidence>
<dbReference type="PANTHER" id="PTHR47623">
    <property type="entry name" value="OS09G0287300 PROTEIN"/>
    <property type="match status" value="1"/>
</dbReference>
<dbReference type="AlphaFoldDB" id="A0A5C6B000"/>
<dbReference type="Pfam" id="PF00300">
    <property type="entry name" value="His_Phos_1"/>
    <property type="match status" value="1"/>
</dbReference>
<dbReference type="Proteomes" id="UP000320176">
    <property type="component" value="Unassembled WGS sequence"/>
</dbReference>